<dbReference type="EMBL" id="JANCYW010000008">
    <property type="protein sequence ID" value="KAK4536300.1"/>
    <property type="molecule type" value="Genomic_DNA"/>
</dbReference>
<proteinExistence type="predicted"/>
<keyword evidence="2" id="KW-1185">Reference proteome</keyword>
<evidence type="ECO:0000313" key="2">
    <source>
        <dbReference type="Proteomes" id="UP001301350"/>
    </source>
</evidence>
<accession>A0AAV9IVG1</accession>
<reference evidence="1 2" key="1">
    <citation type="submission" date="2022-07" db="EMBL/GenBank/DDBJ databases">
        <title>Genome-wide signatures of adaptation to extreme environments.</title>
        <authorList>
            <person name="Cho C.H."/>
            <person name="Yoon H.S."/>
        </authorList>
    </citation>
    <scope>NUCLEOTIDE SEQUENCE [LARGE SCALE GENOMIC DNA]</scope>
    <source>
        <strain evidence="1 2">DBV 063 E5</strain>
    </source>
</reference>
<dbReference type="Proteomes" id="UP001301350">
    <property type="component" value="Unassembled WGS sequence"/>
</dbReference>
<sequence>MQTDSIDRSAREEYARQMRLQLSPPEILLPDGSVHQDYFLPARFRAHGGRLFALEDRQELIRALVEEGFGAWESMKEAPRYPRLAQWSVDELQAAAAQLVGTEDVAQYAGWKPSGAAALSEEREKNRSEALSQGRWDAQRCVARYAQSTDNV</sequence>
<dbReference type="AlphaFoldDB" id="A0AAV9IVG1"/>
<organism evidence="1 2">
    <name type="scientific">Cyanidium caldarium</name>
    <name type="common">Red alga</name>
    <dbReference type="NCBI Taxonomy" id="2771"/>
    <lineage>
        <taxon>Eukaryota</taxon>
        <taxon>Rhodophyta</taxon>
        <taxon>Bangiophyceae</taxon>
        <taxon>Cyanidiales</taxon>
        <taxon>Cyanidiaceae</taxon>
        <taxon>Cyanidium</taxon>
    </lineage>
</organism>
<protein>
    <submittedName>
        <fullName evidence="1">Uncharacterized protein</fullName>
    </submittedName>
</protein>
<comment type="caution">
    <text evidence="1">The sequence shown here is derived from an EMBL/GenBank/DDBJ whole genome shotgun (WGS) entry which is preliminary data.</text>
</comment>
<name>A0AAV9IVG1_CYACA</name>
<evidence type="ECO:0000313" key="1">
    <source>
        <dbReference type="EMBL" id="KAK4536300.1"/>
    </source>
</evidence>
<gene>
    <name evidence="1" type="ORF">CDCA_CDCA08G2325</name>
</gene>